<gene>
    <name evidence="1" type="ORF">J2Z80_000190</name>
</gene>
<accession>A0ABS4NAK1</accession>
<evidence type="ECO:0000313" key="1">
    <source>
        <dbReference type="EMBL" id="MBP2070692.1"/>
    </source>
</evidence>
<dbReference type="EMBL" id="JAGGLT010000001">
    <property type="protein sequence ID" value="MBP2070692.1"/>
    <property type="molecule type" value="Genomic_DNA"/>
</dbReference>
<reference evidence="1" key="1">
    <citation type="submission" date="2021-03" db="EMBL/GenBank/DDBJ databases">
        <title>Genomic Encyclopedia of Type Strains, Phase IV (KMG-IV): sequencing the most valuable type-strain genomes for metagenomic binning, comparative biology and taxonomic classification.</title>
        <authorList>
            <person name="Goeker M."/>
        </authorList>
    </citation>
    <scope>NUCLEOTIDE SEQUENCE</scope>
    <source>
        <strain evidence="1">DSM 101588</strain>
    </source>
</reference>
<sequence length="32" mass="3433">MLMQLKMKENLGGKLNVISQLCAGMLGGLRKG</sequence>
<name>A0ABS4NAK1_9THEO</name>
<dbReference type="Proteomes" id="UP001166402">
    <property type="component" value="Unassembled WGS sequence"/>
</dbReference>
<organism evidence="1 2">
    <name type="scientific">Thermoanaerobacterium butyriciformans</name>
    <dbReference type="NCBI Taxonomy" id="1702242"/>
    <lineage>
        <taxon>Bacteria</taxon>
        <taxon>Bacillati</taxon>
        <taxon>Bacillota</taxon>
        <taxon>Clostridia</taxon>
        <taxon>Thermoanaerobacterales</taxon>
        <taxon>Thermoanaerobacteraceae</taxon>
        <taxon>Thermoanaerobacterium</taxon>
    </lineage>
</organism>
<keyword evidence="2" id="KW-1185">Reference proteome</keyword>
<evidence type="ECO:0000313" key="2">
    <source>
        <dbReference type="Proteomes" id="UP001166402"/>
    </source>
</evidence>
<comment type="caution">
    <text evidence="1">The sequence shown here is derived from an EMBL/GenBank/DDBJ whole genome shotgun (WGS) entry which is preliminary data.</text>
</comment>
<protein>
    <submittedName>
        <fullName evidence="1">Uncharacterized protein</fullName>
    </submittedName>
</protein>
<proteinExistence type="predicted"/>